<dbReference type="GO" id="GO:0008168">
    <property type="term" value="F:methyltransferase activity"/>
    <property type="evidence" value="ECO:0007669"/>
    <property type="project" value="UniProtKB-KW"/>
</dbReference>
<name>A0A2Y9GMS4_NEOSC</name>
<dbReference type="RefSeq" id="XP_021540442.1">
    <property type="nucleotide sequence ID" value="XM_021684767.1"/>
</dbReference>
<gene>
    <name evidence="18" type="primary">PRDM11</name>
</gene>
<dbReference type="CDD" id="cd19195">
    <property type="entry name" value="PR-SET_PRDM11"/>
    <property type="match status" value="1"/>
</dbReference>
<accession>A0A2Y9GMS4</accession>
<evidence type="ECO:0000256" key="9">
    <source>
        <dbReference type="ARBA" id="ARBA00022843"/>
    </source>
</evidence>
<protein>
    <recommendedName>
        <fullName evidence="14">PR domain-containing protein 11</fullName>
    </recommendedName>
</protein>
<dbReference type="InterPro" id="IPR046341">
    <property type="entry name" value="SET_dom_sf"/>
</dbReference>
<feature type="region of interest" description="Disordered" evidence="15">
    <location>
        <begin position="251"/>
        <end position="270"/>
    </location>
</feature>
<dbReference type="Pfam" id="PF25431">
    <property type="entry name" value="zf-C17orf113"/>
    <property type="match status" value="1"/>
</dbReference>
<evidence type="ECO:0000256" key="4">
    <source>
        <dbReference type="ARBA" id="ARBA00022499"/>
    </source>
</evidence>
<sequence length="1179" mass="134370">MTDNMKECLAQTKAAVGDMVTVVKTEVCSPLRDQEYGQPCSRRPDPSTMEMEPKKLKGKRELIMPKSFQQVDFWFCESCQEYFVDECPNHGPPVFVSDTPVPVGIPDRAALTIPQGMEVVKEASGENDVRCINEVIPKGHIFGPYEGQISTQDKSAGCFSWLIVDKNNRYKSIDGSDETKANWMRYVVISREEREQNLLAFQHSERIYFRACRDIRPGERLRVWYSEDYMKRLHSMSQETIHRNLARGEKRLQREKSEQALDNPEDLRGPLQLPVLRQGKSPYKRGFDEGDAHPQAKKKKIDLIFKDVLEASLESAKVEAHQLALSTSLVIRKVPKYQDDAYSRCAMSMSHGVQNVSRTQGEGDWKIPQGASKEPRGLPLEDEEEEPSSFKADSPAEASLASDPHELPTTSFCPNCIRLKKKVRELQAELDMLKSGKLPEPPVLPAQVLELPEFSDPAASESMVSGPAIMEDDDQEVDSADESVSNDMMTATDEPSKMSSATGRRIRRFKQEWLKKFWFLRYSPTLNEMWCHVCRQYTVQSSRTSAFIIGSKQFKIHTIKLHSQSNLHKKCLQLYKLRMHPEKTEEMCRNMTLLFNTAYHLALEGRPYLDFRPLAELLRKCELKVVDQYMNEGDCQILIHHIARALREDLVERIRQSPCLSIILDGQSDDLLADTVAVYVQYTSSDGPPATEFLSLQELGFSSTESYLQALDRAFSALGIRLQDEKPTVGLGIDGANVTASLRASMFMTIRKTLPWLLCLPFMVHRPHLEVLDAISGKELPCLEELENNLKQLLSFYRYSPRLMCELRSTASTLCEETEFLGDIRAVRWIIGEQNVLNALIKDYLEVVAHLKDVSSQTQRADASAIALALLQFLMDYQSVKLIYFLLDVIAVLSRLAYVFQGEYLLVSQVDDKIEEAIQEISRLADSPGEYLQEFEENFRESFNGIAVKNLRVAEAKFQSVREKICQKTQVILAQRFDSRSRIFVKACQVFDLAAWPRNSEELLSYGKEDMVQIFDHLEAIPTFSRDVCREGLDPRGSLLMEWRELKADYYTKNGFKDLIGHICKYKQRFPLLNKIIQVLKVLPTSTACCEKGRNALQRVRKNHRSRLTLEQLSDLLTIAVNGPPITSFDAKRALDSWFEEKSGNSYALSAEVLSRMSALEQKPVLQTVDPGSEFYPDI</sequence>
<keyword evidence="8" id="KW-0949">S-adenosyl-L-methionine</keyword>
<evidence type="ECO:0000256" key="3">
    <source>
        <dbReference type="ARBA" id="ARBA00022490"/>
    </source>
</evidence>
<dbReference type="PANTHER" id="PTHR46880:SF11">
    <property type="entry name" value="PR_SET DOMAIN 11"/>
    <property type="match status" value="1"/>
</dbReference>
<evidence type="ECO:0000256" key="10">
    <source>
        <dbReference type="ARBA" id="ARBA00023015"/>
    </source>
</evidence>
<evidence type="ECO:0000256" key="2">
    <source>
        <dbReference type="ARBA" id="ARBA00004496"/>
    </source>
</evidence>
<dbReference type="AlphaFoldDB" id="A0A2Y9GMS4"/>
<evidence type="ECO:0000256" key="7">
    <source>
        <dbReference type="ARBA" id="ARBA00022679"/>
    </source>
</evidence>
<keyword evidence="17" id="KW-1185">Reference proteome</keyword>
<evidence type="ECO:0000256" key="6">
    <source>
        <dbReference type="ARBA" id="ARBA00022603"/>
    </source>
</evidence>
<evidence type="ECO:0000256" key="14">
    <source>
        <dbReference type="ARBA" id="ARBA00072511"/>
    </source>
</evidence>
<evidence type="ECO:0000256" key="15">
    <source>
        <dbReference type="SAM" id="MobiDB-lite"/>
    </source>
</evidence>
<evidence type="ECO:0000313" key="17">
    <source>
        <dbReference type="Proteomes" id="UP000248481"/>
    </source>
</evidence>
<dbReference type="InterPro" id="IPR057456">
    <property type="entry name" value="Znf_C17orf113"/>
</dbReference>
<dbReference type="KEGG" id="nsu:110575746"/>
<dbReference type="InterPro" id="IPR001214">
    <property type="entry name" value="SET_dom"/>
</dbReference>
<keyword evidence="12" id="KW-0539">Nucleus</keyword>
<evidence type="ECO:0000313" key="18">
    <source>
        <dbReference type="RefSeq" id="XP_021540442.1"/>
    </source>
</evidence>
<keyword evidence="4" id="KW-1017">Isopeptide bond</keyword>
<keyword evidence="3" id="KW-0963">Cytoplasm</keyword>
<comment type="subcellular location">
    <subcellularLocation>
        <location evidence="2">Cytoplasm</location>
    </subcellularLocation>
    <subcellularLocation>
        <location evidence="1">Nucleus</location>
    </subcellularLocation>
</comment>
<dbReference type="SUPFAM" id="SSF82199">
    <property type="entry name" value="SET domain"/>
    <property type="match status" value="1"/>
</dbReference>
<keyword evidence="11" id="KW-0804">Transcription</keyword>
<evidence type="ECO:0000256" key="13">
    <source>
        <dbReference type="ARBA" id="ARBA00055438"/>
    </source>
</evidence>
<dbReference type="GeneID" id="110575746"/>
<dbReference type="Gene3D" id="2.170.270.10">
    <property type="entry name" value="SET domain"/>
    <property type="match status" value="1"/>
</dbReference>
<evidence type="ECO:0000256" key="11">
    <source>
        <dbReference type="ARBA" id="ARBA00023163"/>
    </source>
</evidence>
<evidence type="ECO:0000259" key="16">
    <source>
        <dbReference type="PROSITE" id="PS50280"/>
    </source>
</evidence>
<dbReference type="STRING" id="29088.A0A2Y9GMS4"/>
<evidence type="ECO:0000256" key="5">
    <source>
        <dbReference type="ARBA" id="ARBA00022553"/>
    </source>
</evidence>
<dbReference type="GO" id="GO:0032259">
    <property type="term" value="P:methylation"/>
    <property type="evidence" value="ECO:0007669"/>
    <property type="project" value="UniProtKB-KW"/>
</dbReference>
<keyword evidence="9" id="KW-0832">Ubl conjugation</keyword>
<dbReference type="InterPro" id="IPR044405">
    <property type="entry name" value="PRDM11_PR/SET"/>
</dbReference>
<keyword evidence="6" id="KW-0489">Methyltransferase</keyword>
<proteinExistence type="predicted"/>
<dbReference type="FunFam" id="2.170.270.10:FF:000014">
    <property type="entry name" value="PR domain-containing protein 11"/>
    <property type="match status" value="1"/>
</dbReference>
<keyword evidence="5" id="KW-0597">Phosphoprotein</keyword>
<dbReference type="Proteomes" id="UP000248481">
    <property type="component" value="Chromosome 11"/>
</dbReference>
<feature type="region of interest" description="Disordered" evidence="15">
    <location>
        <begin position="476"/>
        <end position="502"/>
    </location>
</feature>
<keyword evidence="10" id="KW-0805">Transcription regulation</keyword>
<evidence type="ECO:0000256" key="8">
    <source>
        <dbReference type="ARBA" id="ARBA00022691"/>
    </source>
</evidence>
<dbReference type="GO" id="GO:0005634">
    <property type="term" value="C:nucleus"/>
    <property type="evidence" value="ECO:0007669"/>
    <property type="project" value="UniProtKB-SubCell"/>
</dbReference>
<comment type="function">
    <text evidence="13">May be involved in transcription regulation.</text>
</comment>
<feature type="region of interest" description="Disordered" evidence="15">
    <location>
        <begin position="354"/>
        <end position="406"/>
    </location>
</feature>
<organism evidence="17 18">
    <name type="scientific">Neomonachus schauinslandi</name>
    <name type="common">Hawaiian monk seal</name>
    <name type="synonym">Monachus schauinslandi</name>
    <dbReference type="NCBI Taxonomy" id="29088"/>
    <lineage>
        <taxon>Eukaryota</taxon>
        <taxon>Metazoa</taxon>
        <taxon>Chordata</taxon>
        <taxon>Craniata</taxon>
        <taxon>Vertebrata</taxon>
        <taxon>Euteleostomi</taxon>
        <taxon>Mammalia</taxon>
        <taxon>Eutheria</taxon>
        <taxon>Laurasiatheria</taxon>
        <taxon>Carnivora</taxon>
        <taxon>Caniformia</taxon>
        <taxon>Pinnipedia</taxon>
        <taxon>Phocidae</taxon>
        <taxon>Monachinae</taxon>
        <taxon>Monachini</taxon>
        <taxon>Neomonachus</taxon>
    </lineage>
</organism>
<dbReference type="PROSITE" id="PS50280">
    <property type="entry name" value="SET"/>
    <property type="match status" value="1"/>
</dbReference>
<reference evidence="18" key="1">
    <citation type="submission" date="2025-08" db="UniProtKB">
        <authorList>
            <consortium name="RefSeq"/>
        </authorList>
    </citation>
    <scope>IDENTIFICATION</scope>
    <source>
        <tissue evidence="18">Blood</tissue>
    </source>
</reference>
<evidence type="ECO:0000256" key="1">
    <source>
        <dbReference type="ARBA" id="ARBA00004123"/>
    </source>
</evidence>
<dbReference type="GO" id="GO:0005737">
    <property type="term" value="C:cytoplasm"/>
    <property type="evidence" value="ECO:0007669"/>
    <property type="project" value="UniProtKB-SubCell"/>
</dbReference>
<evidence type="ECO:0000256" key="12">
    <source>
        <dbReference type="ARBA" id="ARBA00023242"/>
    </source>
</evidence>
<keyword evidence="7" id="KW-0808">Transferase</keyword>
<dbReference type="PANTHER" id="PTHR46880">
    <property type="entry name" value="RAS-ASSOCIATING DOMAIN-CONTAINING PROTEIN"/>
    <property type="match status" value="1"/>
</dbReference>
<dbReference type="CTD" id="56981"/>
<dbReference type="InParanoid" id="A0A2Y9GMS4"/>
<dbReference type="Pfam" id="PF21549">
    <property type="entry name" value="PRDM2_PR"/>
    <property type="match status" value="1"/>
</dbReference>
<feature type="domain" description="SET" evidence="16">
    <location>
        <begin position="115"/>
        <end position="226"/>
    </location>
</feature>